<dbReference type="Pfam" id="PF00581">
    <property type="entry name" value="Rhodanese"/>
    <property type="match status" value="1"/>
</dbReference>
<dbReference type="AlphaFoldDB" id="A0A2T6ALK9"/>
<dbReference type="RefSeq" id="WP_108170627.1">
    <property type="nucleotide sequence ID" value="NZ_QBKQ01000001.1"/>
</dbReference>
<dbReference type="InterPro" id="IPR050229">
    <property type="entry name" value="GlpE_sulfurtransferase"/>
</dbReference>
<name>A0A2T6ALK9_9FLAO</name>
<evidence type="ECO:0000313" key="4">
    <source>
        <dbReference type="Proteomes" id="UP000244174"/>
    </source>
</evidence>
<accession>A0A2T6ALK9</accession>
<evidence type="ECO:0000313" key="3">
    <source>
        <dbReference type="EMBL" id="PTX44695.1"/>
    </source>
</evidence>
<dbReference type="PANTHER" id="PTHR43031">
    <property type="entry name" value="FAD-DEPENDENT OXIDOREDUCTASE"/>
    <property type="match status" value="1"/>
</dbReference>
<comment type="caution">
    <text evidence="3">The sequence shown here is derived from an EMBL/GenBank/DDBJ whole genome shotgun (WGS) entry which is preliminary data.</text>
</comment>
<dbReference type="SUPFAM" id="SSF52821">
    <property type="entry name" value="Rhodanese/Cell cycle control phosphatase"/>
    <property type="match status" value="1"/>
</dbReference>
<sequence>MKNLLFPILLFFTLVPVSAQDSVEELLKKYNTGSVSYISVEQLRMKQLKDEVILLDTRSAEEFEVSHIEDALLVGYDDFDLYRLPNISKDKNIIVYCSLGIRSEQIGEKLKKAGFENVQNLFGGIFEWKNTGFPVVDKEGEPTEKVHAYSKQWAKWLKNGEKIY</sequence>
<dbReference type="SMART" id="SM00450">
    <property type="entry name" value="RHOD"/>
    <property type="match status" value="1"/>
</dbReference>
<feature type="domain" description="Rhodanese" evidence="2">
    <location>
        <begin position="48"/>
        <end position="137"/>
    </location>
</feature>
<feature type="signal peptide" evidence="1">
    <location>
        <begin position="1"/>
        <end position="19"/>
    </location>
</feature>
<dbReference type="PANTHER" id="PTHR43031:SF1">
    <property type="entry name" value="PYRIDINE NUCLEOTIDE-DISULPHIDE OXIDOREDUCTASE"/>
    <property type="match status" value="1"/>
</dbReference>
<proteinExistence type="predicted"/>
<feature type="chain" id="PRO_5015576263" evidence="1">
    <location>
        <begin position="20"/>
        <end position="164"/>
    </location>
</feature>
<dbReference type="Gene3D" id="3.40.250.10">
    <property type="entry name" value="Rhodanese-like domain"/>
    <property type="match status" value="1"/>
</dbReference>
<keyword evidence="3" id="KW-0808">Transferase</keyword>
<reference evidence="3 4" key="1">
    <citation type="submission" date="2018-04" db="EMBL/GenBank/DDBJ databases">
        <title>Genomic Encyclopedia of Archaeal and Bacterial Type Strains, Phase II (KMG-II): from individual species to whole genera.</title>
        <authorList>
            <person name="Goeker M."/>
        </authorList>
    </citation>
    <scope>NUCLEOTIDE SEQUENCE [LARGE SCALE GENOMIC DNA]</scope>
    <source>
        <strain evidence="3 4">DSM 23082</strain>
    </source>
</reference>
<dbReference type="GO" id="GO:0016740">
    <property type="term" value="F:transferase activity"/>
    <property type="evidence" value="ECO:0007669"/>
    <property type="project" value="UniProtKB-KW"/>
</dbReference>
<evidence type="ECO:0000256" key="1">
    <source>
        <dbReference type="SAM" id="SignalP"/>
    </source>
</evidence>
<dbReference type="InterPro" id="IPR001763">
    <property type="entry name" value="Rhodanese-like_dom"/>
</dbReference>
<evidence type="ECO:0000259" key="2">
    <source>
        <dbReference type="PROSITE" id="PS50206"/>
    </source>
</evidence>
<keyword evidence="1" id="KW-0732">Signal</keyword>
<gene>
    <name evidence="3" type="ORF">C8P64_0677</name>
</gene>
<protein>
    <submittedName>
        <fullName evidence="3">Rhodanese-related sulfurtransferase</fullName>
    </submittedName>
</protein>
<dbReference type="Proteomes" id="UP000244174">
    <property type="component" value="Unassembled WGS sequence"/>
</dbReference>
<dbReference type="EMBL" id="QBKQ01000001">
    <property type="protein sequence ID" value="PTX44695.1"/>
    <property type="molecule type" value="Genomic_DNA"/>
</dbReference>
<dbReference type="CDD" id="cd00158">
    <property type="entry name" value="RHOD"/>
    <property type="match status" value="1"/>
</dbReference>
<organism evidence="3 4">
    <name type="scientific">Christiangramia gaetbulicola</name>
    <dbReference type="NCBI Taxonomy" id="703340"/>
    <lineage>
        <taxon>Bacteria</taxon>
        <taxon>Pseudomonadati</taxon>
        <taxon>Bacteroidota</taxon>
        <taxon>Flavobacteriia</taxon>
        <taxon>Flavobacteriales</taxon>
        <taxon>Flavobacteriaceae</taxon>
        <taxon>Christiangramia</taxon>
    </lineage>
</organism>
<dbReference type="OrthoDB" id="598065at2"/>
<keyword evidence="4" id="KW-1185">Reference proteome</keyword>
<dbReference type="InterPro" id="IPR036873">
    <property type="entry name" value="Rhodanese-like_dom_sf"/>
</dbReference>
<dbReference type="NCBIfam" id="NF045521">
    <property type="entry name" value="rhoda_near_glyco"/>
    <property type="match status" value="1"/>
</dbReference>
<dbReference type="PROSITE" id="PS50206">
    <property type="entry name" value="RHODANESE_3"/>
    <property type="match status" value="1"/>
</dbReference>